<evidence type="ECO:0000256" key="1">
    <source>
        <dbReference type="ARBA" id="ARBA00022679"/>
    </source>
</evidence>
<proteinExistence type="predicted"/>
<name>A0A494VJL5_9SPHI</name>
<dbReference type="EMBL" id="CP032869">
    <property type="protein sequence ID" value="AYL95256.1"/>
    <property type="molecule type" value="Genomic_DNA"/>
</dbReference>
<feature type="domain" description="Glycosyl transferase family 1" evidence="2">
    <location>
        <begin position="31"/>
        <end position="175"/>
    </location>
</feature>
<dbReference type="SUPFAM" id="SSF53756">
    <property type="entry name" value="UDP-Glycosyltransferase/glycogen phosphorylase"/>
    <property type="match status" value="1"/>
</dbReference>
<organism evidence="3 4">
    <name type="scientific">Mucilaginibacter celer</name>
    <dbReference type="NCBI Taxonomy" id="2305508"/>
    <lineage>
        <taxon>Bacteria</taxon>
        <taxon>Pseudomonadati</taxon>
        <taxon>Bacteroidota</taxon>
        <taxon>Sphingobacteriia</taxon>
        <taxon>Sphingobacteriales</taxon>
        <taxon>Sphingobacteriaceae</taxon>
        <taxon>Mucilaginibacter</taxon>
    </lineage>
</organism>
<keyword evidence="1 3" id="KW-0808">Transferase</keyword>
<evidence type="ECO:0000313" key="3">
    <source>
        <dbReference type="EMBL" id="AYL95256.1"/>
    </source>
</evidence>
<dbReference type="GO" id="GO:0016757">
    <property type="term" value="F:glycosyltransferase activity"/>
    <property type="evidence" value="ECO:0007669"/>
    <property type="project" value="InterPro"/>
</dbReference>
<dbReference type="AlphaFoldDB" id="A0A494VJL5"/>
<sequence>MITYEDEPKPAGFKISVVHRKSDIDDHPQEPEELNEEKENYFLLKYTSDQHKNIDVVLSAFASSFLKHVSLIVAAGNQTDVISLEKLRRSRNVTVVSSSDAELLNYLYTKALGFINCSLTEISRLTIIKAQRWLCRLVLSDTKTFRNLVGNKATFFDPASVESVIAAIQSALKDSQVQ</sequence>
<evidence type="ECO:0000313" key="4">
    <source>
        <dbReference type="Proteomes" id="UP000270046"/>
    </source>
</evidence>
<dbReference type="PANTHER" id="PTHR46401">
    <property type="entry name" value="GLYCOSYLTRANSFERASE WBBK-RELATED"/>
    <property type="match status" value="1"/>
</dbReference>
<gene>
    <name evidence="3" type="ORF">HYN43_008095</name>
</gene>
<dbReference type="RefSeq" id="WP_119408959.1">
    <property type="nucleotide sequence ID" value="NZ_CP032869.1"/>
</dbReference>
<dbReference type="InterPro" id="IPR001296">
    <property type="entry name" value="Glyco_trans_1"/>
</dbReference>
<dbReference type="Gene3D" id="3.40.50.2000">
    <property type="entry name" value="Glycogen Phosphorylase B"/>
    <property type="match status" value="1"/>
</dbReference>
<protein>
    <submittedName>
        <fullName evidence="3">Glycosyltransferase</fullName>
    </submittedName>
</protein>
<dbReference type="PANTHER" id="PTHR46401:SF2">
    <property type="entry name" value="GLYCOSYLTRANSFERASE WBBK-RELATED"/>
    <property type="match status" value="1"/>
</dbReference>
<dbReference type="Proteomes" id="UP000270046">
    <property type="component" value="Chromosome"/>
</dbReference>
<accession>A0A494VJL5</accession>
<dbReference type="Pfam" id="PF00534">
    <property type="entry name" value="Glycos_transf_1"/>
    <property type="match status" value="1"/>
</dbReference>
<keyword evidence="4" id="KW-1185">Reference proteome</keyword>
<dbReference type="KEGG" id="muh:HYN43_008095"/>
<evidence type="ECO:0000259" key="2">
    <source>
        <dbReference type="Pfam" id="PF00534"/>
    </source>
</evidence>
<reference evidence="3 4" key="1">
    <citation type="submission" date="2018-10" db="EMBL/GenBank/DDBJ databases">
        <title>Genome sequencing of Mucilaginibacter sp. HYN0043.</title>
        <authorList>
            <person name="Kim M."/>
            <person name="Yi H."/>
        </authorList>
    </citation>
    <scope>NUCLEOTIDE SEQUENCE [LARGE SCALE GENOMIC DNA]</scope>
    <source>
        <strain evidence="3 4">HYN0043</strain>
    </source>
</reference>